<accession>A0A635RCC4</accession>
<evidence type="ECO:0008006" key="3">
    <source>
        <dbReference type="Google" id="ProtNLM"/>
    </source>
</evidence>
<protein>
    <recommendedName>
        <fullName evidence="3">Lipoprotein</fullName>
    </recommendedName>
</protein>
<evidence type="ECO:0000256" key="1">
    <source>
        <dbReference type="SAM" id="SignalP"/>
    </source>
</evidence>
<feature type="signal peptide" evidence="1">
    <location>
        <begin position="1"/>
        <end position="24"/>
    </location>
</feature>
<dbReference type="AlphaFoldDB" id="A0A635RCC4"/>
<evidence type="ECO:0000313" key="2">
    <source>
        <dbReference type="EMBL" id="EDH8304227.1"/>
    </source>
</evidence>
<gene>
    <name evidence="2" type="ORF">CB695_22445</name>
</gene>
<dbReference type="PROSITE" id="PS51257">
    <property type="entry name" value="PROKAR_LIPOPROTEIN"/>
    <property type="match status" value="1"/>
</dbReference>
<keyword evidence="1" id="KW-0732">Signal</keyword>
<sequence length="159" mass="17394">MLKRILVVVAFVMTLAGCAIQPNAEGQFSTVPVDQHDMVIYTCTGASQEFADFKPVPSSLKLIPLSVLVMDTGANWVATWDEGKIESPQLYKDLLGKVDGNLNVVTGERYYRVNGLLSKTPTFAYSTVNYKTGEGKGVTFFRCHEGSNPDTGTMLHPVE</sequence>
<organism evidence="2">
    <name type="scientific">Salmonella enterica subsp. enterica serovar Chester</name>
    <dbReference type="NCBI Taxonomy" id="149386"/>
    <lineage>
        <taxon>Bacteria</taxon>
        <taxon>Pseudomonadati</taxon>
        <taxon>Pseudomonadota</taxon>
        <taxon>Gammaproteobacteria</taxon>
        <taxon>Enterobacterales</taxon>
        <taxon>Enterobacteriaceae</taxon>
        <taxon>Salmonella</taxon>
    </lineage>
</organism>
<comment type="caution">
    <text evidence="2">The sequence shown here is derived from an EMBL/GenBank/DDBJ whole genome shotgun (WGS) entry which is preliminary data.</text>
</comment>
<reference evidence="2" key="1">
    <citation type="submission" date="2018-07" db="EMBL/GenBank/DDBJ databases">
        <authorList>
            <person name="Ashton P.M."/>
            <person name="Dallman T."/>
            <person name="Nair S."/>
            <person name="De Pinna E."/>
            <person name="Peters T."/>
            <person name="Grant K."/>
        </authorList>
    </citation>
    <scope>NUCLEOTIDE SEQUENCE</scope>
    <source>
        <strain evidence="2">368335</strain>
    </source>
</reference>
<dbReference type="EMBL" id="AAMIYH010000027">
    <property type="protein sequence ID" value="EDH8304227.1"/>
    <property type="molecule type" value="Genomic_DNA"/>
</dbReference>
<feature type="chain" id="PRO_5026098643" description="Lipoprotein" evidence="1">
    <location>
        <begin position="25"/>
        <end position="159"/>
    </location>
</feature>
<proteinExistence type="predicted"/>
<name>A0A635RCC4_SALET</name>